<dbReference type="STRING" id="708197.A0A166N2A7"/>
<feature type="domain" description="DUF2293" evidence="2">
    <location>
        <begin position="180"/>
        <end position="288"/>
    </location>
</feature>
<dbReference type="Pfam" id="PF10056">
    <property type="entry name" value="DUF2293"/>
    <property type="match status" value="1"/>
</dbReference>
<accession>A0A166N2A7</accession>
<name>A0A166N2A7_9PEZI</name>
<protein>
    <recommendedName>
        <fullName evidence="2">DUF2293 domain-containing protein</fullName>
    </recommendedName>
</protein>
<keyword evidence="4" id="KW-1185">Reference proteome</keyword>
<feature type="compositionally biased region" description="Acidic residues" evidence="1">
    <location>
        <begin position="310"/>
        <end position="325"/>
    </location>
</feature>
<reference evidence="3 4" key="1">
    <citation type="submission" date="2015-06" db="EMBL/GenBank/DDBJ databases">
        <title>Survival trade-offs in plant roots during colonization by closely related pathogenic and mutualistic fungi.</title>
        <authorList>
            <person name="Hacquard S."/>
            <person name="Kracher B."/>
            <person name="Hiruma K."/>
            <person name="Weinman A."/>
            <person name="Muench P."/>
            <person name="Garrido Oter R."/>
            <person name="Ver Loren van Themaat E."/>
            <person name="Dallerey J.-F."/>
            <person name="Damm U."/>
            <person name="Henrissat B."/>
            <person name="Lespinet O."/>
            <person name="Thon M."/>
            <person name="Kemen E."/>
            <person name="McHardy A.C."/>
            <person name="Schulze-Lefert P."/>
            <person name="O'Connell R.J."/>
        </authorList>
    </citation>
    <scope>NUCLEOTIDE SEQUENCE [LARGE SCALE GENOMIC DNA]</scope>
    <source>
        <strain evidence="3 4">0861</strain>
    </source>
</reference>
<gene>
    <name evidence="3" type="ORF">CT0861_04467</name>
</gene>
<feature type="region of interest" description="Disordered" evidence="1">
    <location>
        <begin position="309"/>
        <end position="523"/>
    </location>
</feature>
<feature type="compositionally biased region" description="Basic and acidic residues" evidence="1">
    <location>
        <begin position="391"/>
        <end position="403"/>
    </location>
</feature>
<feature type="compositionally biased region" description="Basic and acidic residues" evidence="1">
    <location>
        <begin position="761"/>
        <end position="772"/>
    </location>
</feature>
<feature type="region of interest" description="Disordered" evidence="1">
    <location>
        <begin position="750"/>
        <end position="778"/>
    </location>
</feature>
<evidence type="ECO:0000256" key="1">
    <source>
        <dbReference type="SAM" id="MobiDB-lite"/>
    </source>
</evidence>
<dbReference type="EMBL" id="LFIV01000231">
    <property type="protein sequence ID" value="KZL65234.1"/>
    <property type="molecule type" value="Genomic_DNA"/>
</dbReference>
<organism evidence="3 4">
    <name type="scientific">Colletotrichum tofieldiae</name>
    <dbReference type="NCBI Taxonomy" id="708197"/>
    <lineage>
        <taxon>Eukaryota</taxon>
        <taxon>Fungi</taxon>
        <taxon>Dikarya</taxon>
        <taxon>Ascomycota</taxon>
        <taxon>Pezizomycotina</taxon>
        <taxon>Sordariomycetes</taxon>
        <taxon>Hypocreomycetidae</taxon>
        <taxon>Glomerellales</taxon>
        <taxon>Glomerellaceae</taxon>
        <taxon>Colletotrichum</taxon>
        <taxon>Colletotrichum spaethianum species complex</taxon>
    </lineage>
</organism>
<dbReference type="PANTHER" id="PTHR38113:SF1">
    <property type="entry name" value="DUF2293 DOMAIN-CONTAINING PROTEIN"/>
    <property type="match status" value="1"/>
</dbReference>
<sequence>MGREKRTQPGPRGTAKDRHKKAGKVSKPIDRSAPLPPGLVAAKPVTAIAGNKHQSYFEFIENKERKKPLLLENTTNTDPPPGMRYIPIGNPELTERCQDISRELGASVYIVTKAKKDASDLSLQIHRVGYHIRENIVDRALAELGLTDVYVPELIGQGDGGLVEKIPDDQNEIDKQADAALRELFPRIPNTDRQQIIDHAFQKVGGTAKEAQKHRGSADRLSQGRHFKGDLVVGLQQDLSLSRRVQLAVLAHIRHNHTRYDELLRETTWHNARRATEQLCLDILVKWRGDDENGRNQLDEILREVVVLSDDSDDEDSGEEPDSESSEILIDRPHNAGRVSASAAPQNVANSRKRLSTAVLSRPGSPVPHATPGTSRRLAKRARKRAKHRERNFSRYEAARDAAWDNAMQRQRAPDGRSGQPGMADSSASHGAYPQGRPVAPVENRASVNDGGHPHPQLRPLPGQFGDSLYENRQHMDGAYAARPQPTRSQYVPSSSTMQKVNDSSNTLGHGPMNHGNSRAPESHQLQDFLHPSIEPRSPDSLRPPSRFTRGMVEYTERRGDDLQYRLNSPLRGPVVREEHHLHRPQIHQSYPVYARTPHGDQDLVRAPGMSYHSVPQDPPRPAGYQPSRDHGSVRPHGHVDRIPHQDDQYGRRHGSVLGEKANPIMIEDQNVHPGTVYLRTGESVRDRFGPDVEILAVRRPRRDDGPDPYRPVPVDEGFIRLREDRPTEQRNGLAEEGFLRLREGTVARPGPSAFANHARPPLDDYRTHDLPQFRPTDFPGQTMYVRRAERPPPADLSHHGSGYERVERVRVERGVQREFPAPVYNRAAIEHHQYHPSQGTYGIPVHRHARPMPRVGDQLGFDQHLPSQPPAQRHWPRANDDVIVLE</sequence>
<proteinExistence type="predicted"/>
<feature type="region of interest" description="Disordered" evidence="1">
    <location>
        <begin position="599"/>
        <end position="651"/>
    </location>
</feature>
<evidence type="ECO:0000259" key="2">
    <source>
        <dbReference type="Pfam" id="PF10056"/>
    </source>
</evidence>
<evidence type="ECO:0000313" key="3">
    <source>
        <dbReference type="EMBL" id="KZL65234.1"/>
    </source>
</evidence>
<feature type="region of interest" description="Disordered" evidence="1">
    <location>
        <begin position="1"/>
        <end position="38"/>
    </location>
</feature>
<feature type="region of interest" description="Disordered" evidence="1">
    <location>
        <begin position="862"/>
        <end position="881"/>
    </location>
</feature>
<feature type="compositionally biased region" description="Polar residues" evidence="1">
    <location>
        <begin position="486"/>
        <end position="508"/>
    </location>
</feature>
<comment type="caution">
    <text evidence="3">The sequence shown here is derived from an EMBL/GenBank/DDBJ whole genome shotgun (WGS) entry which is preliminary data.</text>
</comment>
<dbReference type="PANTHER" id="PTHR38113">
    <property type="match status" value="1"/>
</dbReference>
<evidence type="ECO:0000313" key="4">
    <source>
        <dbReference type="Proteomes" id="UP000076552"/>
    </source>
</evidence>
<dbReference type="InterPro" id="IPR018744">
    <property type="entry name" value="DUF2293"/>
</dbReference>
<feature type="compositionally biased region" description="Basic residues" evidence="1">
    <location>
        <begin position="377"/>
        <end position="390"/>
    </location>
</feature>
<dbReference type="AlphaFoldDB" id="A0A166N2A7"/>
<feature type="compositionally biased region" description="Basic and acidic residues" evidence="1">
    <location>
        <begin position="628"/>
        <end position="651"/>
    </location>
</feature>
<dbReference type="Proteomes" id="UP000076552">
    <property type="component" value="Unassembled WGS sequence"/>
</dbReference>